<accession>A0A2P7QRR9</accession>
<evidence type="ECO:0000256" key="4">
    <source>
        <dbReference type="ARBA" id="ARBA00022692"/>
    </source>
</evidence>
<comment type="caution">
    <text evidence="8">The sequence shown here is derived from an EMBL/GenBank/DDBJ whole genome shotgun (WGS) entry which is preliminary data.</text>
</comment>
<feature type="transmembrane region" description="Helical" evidence="7">
    <location>
        <begin position="127"/>
        <end position="147"/>
    </location>
</feature>
<gene>
    <name evidence="8" type="ORF">C7I55_10040</name>
</gene>
<evidence type="ECO:0000256" key="7">
    <source>
        <dbReference type="SAM" id="Phobius"/>
    </source>
</evidence>
<evidence type="ECO:0000313" key="9">
    <source>
        <dbReference type="Proteomes" id="UP000241167"/>
    </source>
</evidence>
<dbReference type="InterPro" id="IPR051907">
    <property type="entry name" value="DoxX-like_oxidoreductase"/>
</dbReference>
<evidence type="ECO:0000256" key="6">
    <source>
        <dbReference type="ARBA" id="ARBA00023136"/>
    </source>
</evidence>
<dbReference type="OrthoDB" id="9810206at2"/>
<evidence type="ECO:0000256" key="5">
    <source>
        <dbReference type="ARBA" id="ARBA00022989"/>
    </source>
</evidence>
<organism evidence="8 9">
    <name type="scientific">Allosphingosinicella deserti</name>
    <dbReference type="NCBI Taxonomy" id="2116704"/>
    <lineage>
        <taxon>Bacteria</taxon>
        <taxon>Pseudomonadati</taxon>
        <taxon>Pseudomonadota</taxon>
        <taxon>Alphaproteobacteria</taxon>
        <taxon>Sphingomonadales</taxon>
        <taxon>Sphingomonadaceae</taxon>
        <taxon>Allosphingosinicella</taxon>
    </lineage>
</organism>
<comment type="subcellular location">
    <subcellularLocation>
        <location evidence="1">Cell membrane</location>
        <topology evidence="1">Multi-pass membrane protein</topology>
    </subcellularLocation>
</comment>
<dbReference type="PANTHER" id="PTHR33452:SF1">
    <property type="entry name" value="INNER MEMBRANE PROTEIN YPHA-RELATED"/>
    <property type="match status" value="1"/>
</dbReference>
<evidence type="ECO:0000313" key="8">
    <source>
        <dbReference type="EMBL" id="PSJ40649.1"/>
    </source>
</evidence>
<keyword evidence="5 7" id="KW-1133">Transmembrane helix</keyword>
<dbReference type="PANTHER" id="PTHR33452">
    <property type="entry name" value="OXIDOREDUCTASE CATD-RELATED"/>
    <property type="match status" value="1"/>
</dbReference>
<dbReference type="GO" id="GO:0005886">
    <property type="term" value="C:plasma membrane"/>
    <property type="evidence" value="ECO:0007669"/>
    <property type="project" value="UniProtKB-SubCell"/>
</dbReference>
<feature type="transmembrane region" description="Helical" evidence="7">
    <location>
        <begin position="60"/>
        <end position="89"/>
    </location>
</feature>
<comment type="similarity">
    <text evidence="2">Belongs to the DoxX family.</text>
</comment>
<reference evidence="8 9" key="1">
    <citation type="submission" date="2018-03" db="EMBL/GenBank/DDBJ databases">
        <title>The draft genome of Sphingosinicella sp. GL-C-18.</title>
        <authorList>
            <person name="Liu L."/>
            <person name="Li L."/>
            <person name="Liang L."/>
            <person name="Zhang X."/>
            <person name="Wang T."/>
        </authorList>
    </citation>
    <scope>NUCLEOTIDE SEQUENCE [LARGE SCALE GENOMIC DNA]</scope>
    <source>
        <strain evidence="8 9">GL-C-18</strain>
    </source>
</reference>
<dbReference type="RefSeq" id="WP_106512799.1">
    <property type="nucleotide sequence ID" value="NZ_PXYI01000003.1"/>
</dbReference>
<dbReference type="EMBL" id="PXYI01000003">
    <property type="protein sequence ID" value="PSJ40649.1"/>
    <property type="molecule type" value="Genomic_DNA"/>
</dbReference>
<protein>
    <submittedName>
        <fullName evidence="8">LysR family transcriptional regulator</fullName>
    </submittedName>
</protein>
<dbReference type="InterPro" id="IPR032808">
    <property type="entry name" value="DoxX"/>
</dbReference>
<keyword evidence="4 7" id="KW-0812">Transmembrane</keyword>
<dbReference type="Pfam" id="PF07681">
    <property type="entry name" value="DoxX"/>
    <property type="match status" value="1"/>
</dbReference>
<keyword evidence="3" id="KW-1003">Cell membrane</keyword>
<feature type="transmembrane region" description="Helical" evidence="7">
    <location>
        <begin position="30"/>
        <end position="48"/>
    </location>
</feature>
<sequence length="151" mass="15187">MLTTSPASTLGTSSSSIGTGAGTAALANSVLPLVGRIGLAAIFVLSGVSKLTAPQATIGYIASVGLPFPTVALAAAILVELAGGALLIAGYRTRLVAALLAAFSVVTALTFHADLGDQNQFIHFLKNIAMAGGLLQIVAFGAGRFSFDNRR</sequence>
<keyword evidence="6 7" id="KW-0472">Membrane</keyword>
<evidence type="ECO:0000256" key="3">
    <source>
        <dbReference type="ARBA" id="ARBA00022475"/>
    </source>
</evidence>
<dbReference type="Proteomes" id="UP000241167">
    <property type="component" value="Unassembled WGS sequence"/>
</dbReference>
<proteinExistence type="inferred from homology"/>
<keyword evidence="9" id="KW-1185">Reference proteome</keyword>
<evidence type="ECO:0000256" key="1">
    <source>
        <dbReference type="ARBA" id="ARBA00004651"/>
    </source>
</evidence>
<evidence type="ECO:0000256" key="2">
    <source>
        <dbReference type="ARBA" id="ARBA00006679"/>
    </source>
</evidence>
<feature type="transmembrane region" description="Helical" evidence="7">
    <location>
        <begin position="95"/>
        <end position="115"/>
    </location>
</feature>
<name>A0A2P7QRR9_9SPHN</name>
<dbReference type="AlphaFoldDB" id="A0A2P7QRR9"/>